<protein>
    <submittedName>
        <fullName evidence="7">TspO/MBR family</fullName>
    </submittedName>
</protein>
<dbReference type="RefSeq" id="WP_055259290.1">
    <property type="nucleotide sequence ID" value="NZ_CABIXL010000005.1"/>
</dbReference>
<dbReference type="CDD" id="cd15904">
    <property type="entry name" value="TSPO_MBR"/>
    <property type="match status" value="1"/>
</dbReference>
<evidence type="ECO:0000313" key="8">
    <source>
        <dbReference type="Proteomes" id="UP000095488"/>
    </source>
</evidence>
<feature type="transmembrane region" description="Helical" evidence="6">
    <location>
        <begin position="86"/>
        <end position="103"/>
    </location>
</feature>
<keyword evidence="8" id="KW-1185">Reference proteome</keyword>
<sequence length="165" mass="19478">MNIFKVNRKFNLGDLIISLLITVGGGFIVGLFIKPYVPIYKTLNKLFFFPPGYVFPIVWTILYILMAIAFYRILQISKLGKKTYSSLTLFYIQLIFNFLWSFIFFNFRLYGIAFIEAVILLILVFITTKKFFKVDKIAGWLMVPYVFWLTYASVLSYFVWVLNEM</sequence>
<dbReference type="Proteomes" id="UP000095488">
    <property type="component" value="Unassembled WGS sequence"/>
</dbReference>
<keyword evidence="4 6" id="KW-1133">Transmembrane helix</keyword>
<dbReference type="PANTHER" id="PTHR10057:SF0">
    <property type="entry name" value="TRANSLOCATOR PROTEIN"/>
    <property type="match status" value="1"/>
</dbReference>
<evidence type="ECO:0000256" key="4">
    <source>
        <dbReference type="ARBA" id="ARBA00022989"/>
    </source>
</evidence>
<evidence type="ECO:0000256" key="5">
    <source>
        <dbReference type="ARBA" id="ARBA00023136"/>
    </source>
</evidence>
<evidence type="ECO:0000256" key="1">
    <source>
        <dbReference type="ARBA" id="ARBA00004141"/>
    </source>
</evidence>
<dbReference type="Pfam" id="PF03073">
    <property type="entry name" value="TspO_MBR"/>
    <property type="match status" value="1"/>
</dbReference>
<comment type="subcellular location">
    <subcellularLocation>
        <location evidence="1">Membrane</location>
        <topology evidence="1">Multi-pass membrane protein</topology>
    </subcellularLocation>
</comment>
<organism evidence="7 8">
    <name type="scientific">Sarcina ventriculi</name>
    <name type="common">Clostridium ventriculi</name>
    <dbReference type="NCBI Taxonomy" id="1267"/>
    <lineage>
        <taxon>Bacteria</taxon>
        <taxon>Bacillati</taxon>
        <taxon>Bacillota</taxon>
        <taxon>Clostridia</taxon>
        <taxon>Eubacteriales</taxon>
        <taxon>Clostridiaceae</taxon>
        <taxon>Sarcina</taxon>
    </lineage>
</organism>
<keyword evidence="5 6" id="KW-0472">Membrane</keyword>
<accession>A0ABM9UQY0</accession>
<reference evidence="7 8" key="1">
    <citation type="submission" date="2015-09" db="EMBL/GenBank/DDBJ databases">
        <authorList>
            <consortium name="Pathogen Informatics"/>
        </authorList>
    </citation>
    <scope>NUCLEOTIDE SEQUENCE [LARGE SCALE GENOMIC DNA]</scope>
    <source>
        <strain evidence="7 8">2789STDY5834858</strain>
    </source>
</reference>
<proteinExistence type="inferred from homology"/>
<dbReference type="EMBL" id="CYZR01000005">
    <property type="protein sequence ID" value="CUN98925.1"/>
    <property type="molecule type" value="Genomic_DNA"/>
</dbReference>
<feature type="transmembrane region" description="Helical" evidence="6">
    <location>
        <begin position="109"/>
        <end position="126"/>
    </location>
</feature>
<feature type="transmembrane region" description="Helical" evidence="6">
    <location>
        <begin position="53"/>
        <end position="74"/>
    </location>
</feature>
<dbReference type="InterPro" id="IPR004307">
    <property type="entry name" value="TspO_MBR"/>
</dbReference>
<dbReference type="PIRSF" id="PIRSF005859">
    <property type="entry name" value="PBR"/>
    <property type="match status" value="1"/>
</dbReference>
<evidence type="ECO:0000313" key="7">
    <source>
        <dbReference type="EMBL" id="CUN98925.1"/>
    </source>
</evidence>
<feature type="transmembrane region" description="Helical" evidence="6">
    <location>
        <begin position="12"/>
        <end position="33"/>
    </location>
</feature>
<comment type="similarity">
    <text evidence="2">Belongs to the TspO/BZRP family.</text>
</comment>
<dbReference type="Gene3D" id="1.20.1260.100">
    <property type="entry name" value="TspO/MBR protein"/>
    <property type="match status" value="1"/>
</dbReference>
<dbReference type="PANTHER" id="PTHR10057">
    <property type="entry name" value="PERIPHERAL-TYPE BENZODIAZEPINE RECEPTOR"/>
    <property type="match status" value="1"/>
</dbReference>
<evidence type="ECO:0000256" key="2">
    <source>
        <dbReference type="ARBA" id="ARBA00007524"/>
    </source>
</evidence>
<keyword evidence="3 6" id="KW-0812">Transmembrane</keyword>
<gene>
    <name evidence="7" type="ORF">ERS852473_01592</name>
</gene>
<name>A0ABM9UQY0_SARVE</name>
<comment type="caution">
    <text evidence="7">The sequence shown here is derived from an EMBL/GenBank/DDBJ whole genome shotgun (WGS) entry which is preliminary data.</text>
</comment>
<dbReference type="InterPro" id="IPR038330">
    <property type="entry name" value="TspO/MBR-related_sf"/>
</dbReference>
<evidence type="ECO:0000256" key="6">
    <source>
        <dbReference type="SAM" id="Phobius"/>
    </source>
</evidence>
<feature type="transmembrane region" description="Helical" evidence="6">
    <location>
        <begin position="138"/>
        <end position="160"/>
    </location>
</feature>
<evidence type="ECO:0000256" key="3">
    <source>
        <dbReference type="ARBA" id="ARBA00022692"/>
    </source>
</evidence>